<name>Q7NR15_CHRVO</name>
<dbReference type="STRING" id="243365.CV_3970"/>
<keyword evidence="3" id="KW-1185">Reference proteome</keyword>
<keyword evidence="1" id="KW-0812">Transmembrane</keyword>
<feature type="transmembrane region" description="Helical" evidence="1">
    <location>
        <begin position="202"/>
        <end position="223"/>
    </location>
</feature>
<dbReference type="AlphaFoldDB" id="Q7NR15"/>
<dbReference type="KEGG" id="cvi:CV_3970"/>
<dbReference type="HOGENOM" id="CLU_1297840_0_0_4"/>
<dbReference type="Proteomes" id="UP000001424">
    <property type="component" value="Chromosome"/>
</dbReference>
<sequence length="229" mass="25620">MNGPGMELRVRAVIFARMNMNRRNFLLSTAALALSGCTTASLLKKSTEDTVDYQRERVSGFFASVDGKKLVVLGTDYHYVMDQIGDLPQVLRSPLKPRLNAEFSYFDLDHDNHVSGQVTLQLKGKVSDAERQQLQMEGFECKGFQEEVWTKVYKVRGTRYLAKGFELPASVSKFNHDYEIIVRESHSPGVKRAMVLLTPVTLAMDGVLVLGGIVLAPVALVVLSNTHWR</sequence>
<keyword evidence="1" id="KW-0472">Membrane</keyword>
<evidence type="ECO:0000313" key="3">
    <source>
        <dbReference type="Proteomes" id="UP000001424"/>
    </source>
</evidence>
<keyword evidence="1" id="KW-1133">Transmembrane helix</keyword>
<accession>Q7NR15</accession>
<dbReference type="EMBL" id="AE016825">
    <property type="protein sequence ID" value="AAQ61632.1"/>
    <property type="molecule type" value="Genomic_DNA"/>
</dbReference>
<organism evidence="2 3">
    <name type="scientific">Chromobacterium violaceum (strain ATCC 12472 / DSM 30191 / JCM 1249 / CCUG 213 / NBRC 12614 / NCIMB 9131 / NCTC 9757 / MK)</name>
    <dbReference type="NCBI Taxonomy" id="243365"/>
    <lineage>
        <taxon>Bacteria</taxon>
        <taxon>Pseudomonadati</taxon>
        <taxon>Pseudomonadota</taxon>
        <taxon>Betaproteobacteria</taxon>
        <taxon>Neisseriales</taxon>
        <taxon>Chromobacteriaceae</taxon>
        <taxon>Chromobacterium</taxon>
    </lineage>
</organism>
<reference evidence="2 3" key="1">
    <citation type="journal article" date="2003" name="Proc. Natl. Acad. Sci. U.S.A.">
        <title>The complete genome sequence of Chromobacterium violaceum reveals remarkable and exploitable bacterial adaptability.</title>
        <authorList>
            <person name="Vasconcelos A.T.R."/>
            <person name="de Almeida D.F."/>
            <person name="Almeida F.C."/>
            <person name="de Almeida L.G.P."/>
            <person name="de Almeida R."/>
            <person name="Goncalves J.A.A."/>
            <person name="Andrade E.M."/>
            <person name="Antonio R.V."/>
            <person name="Araripe J."/>
            <person name="de Araujo M.F.F."/>
            <person name="Filho S.A."/>
            <person name="Azevedo V."/>
            <person name="Batista A.J."/>
            <person name="Bataus L.A.M."/>
            <person name="Batista J.S."/>
            <person name="Belo A."/>
            <person name="vander Berg C."/>
            <person name="Blamey J."/>
            <person name="Bogo M."/>
            <person name="Bonato S."/>
            <person name="Bordignon J."/>
            <person name="Brito C.A."/>
            <person name="Brocchi M."/>
            <person name="Burity H.A."/>
            <person name="Camargo A.A."/>
            <person name="Cardoso D.D.P."/>
            <person name="Carneiro N.P."/>
            <person name="Carraro D.M."/>
            <person name="Carvalho C.M.B."/>
            <person name="Cascardo J.C.M."/>
            <person name="Cavada B.S."/>
            <person name="Chueire L.M.O."/>
            <person name="Pasa T.B.C."/>
            <person name="Duran N."/>
            <person name="Fagundes N."/>
            <person name="Falcao C.L."/>
            <person name="Fantinatti F."/>
            <person name="Farias I.P."/>
            <person name="Felipe M.S.S."/>
            <person name="Ferrari L.P."/>
            <person name="Ferro J.A."/>
            <person name="Ferro M.I.T."/>
            <person name="Franco G.R."/>
            <person name="Freitas N.S.A."/>
            <person name="Furlan L.R."/>
            <person name="Gazzinelli R.T."/>
            <person name="Gomes E.A."/>
            <person name="Goncalves P.R."/>
            <person name="Grangeiro T.B."/>
            <person name="Grattapaglia D."/>
            <person name="Grisard E.C."/>
            <person name="Guimaraes C.T."/>
            <person name="Hanna E.S."/>
            <person name="Hungria M."/>
            <person name="Jardim S.N."/>
            <person name="Laurino J."/>
            <person name="Leoi L.C.T."/>
            <person name="Fassarella L."/>
            <person name="Lima A."/>
            <person name="Loureiro M.F."/>
            <person name="Lyra M.C.P."/>
            <person name="Macedo M."/>
            <person name="Madeira H.M.F."/>
            <person name="Manfio G.P."/>
            <person name="Maranhao A.Q."/>
            <person name="Martins W.S."/>
            <person name="di Mauro S.M.Z."/>
            <person name="de Medeiros S.R.B."/>
            <person name="Meissner R.D.V."/>
            <person name="Menck C.F.M."/>
            <person name="Moreira M.A.M."/>
            <person name="Nascimento F.F."/>
            <person name="Nicolas M.F."/>
            <person name="Oliveira J.G."/>
            <person name="Oliveira S.C."/>
            <person name="Paixao R.F.C."/>
            <person name="Parente J.A."/>
            <person name="Pedrosa F.O."/>
            <person name="Pena S.J.D."/>
            <person name="Perreira J.O."/>
            <person name="Perreira M."/>
            <person name="Pinto L.S.R.C."/>
            <person name="Pinto L.S."/>
            <person name="Porto J.I.R."/>
            <person name="Potrich D.P."/>
            <person name="Neto C.E.R."/>
            <person name="Reis A.M.M."/>
            <person name="Rigo L.U."/>
            <person name="Rondinelli E."/>
            <person name="dos Santos E.B.P."/>
            <person name="Santos F.R."/>
            <person name="Schneider M.P.C."/>
            <person name="Seuanez H.N."/>
            <person name="Silva A.M.R."/>
            <person name="da Silva A.L.C."/>
            <person name="Silva D.W."/>
            <person name="Silva R."/>
            <person name="Simoes I.C."/>
            <person name="Simon D."/>
            <person name="Soares C.M.A."/>
            <person name="Soares R.B.A."/>
            <person name="Souza E.M."/>
            <person name="Souza K.R.L."/>
            <person name="Souza R.C."/>
            <person name="Steffens M.B.R."/>
            <person name="Steindel M."/>
            <person name="Teixeira S.R."/>
            <person name="Urmenyi T."/>
            <person name="Vettore A."/>
            <person name="Wassem R."/>
            <person name="Zaha A."/>
            <person name="Simpson A.J.G."/>
        </authorList>
    </citation>
    <scope>NUCLEOTIDE SEQUENCE [LARGE SCALE GENOMIC DNA]</scope>
    <source>
        <strain evidence="3">ATCC 12472 / DSM 30191 / JCM 1249 / NBRC 12614 / NCIMB 9131 / NCTC 9757</strain>
    </source>
</reference>
<evidence type="ECO:0000313" key="2">
    <source>
        <dbReference type="EMBL" id="AAQ61632.1"/>
    </source>
</evidence>
<dbReference type="eggNOG" id="ENOG50331K8">
    <property type="taxonomic scope" value="Bacteria"/>
</dbReference>
<gene>
    <name evidence="2" type="ordered locus">CV_3970</name>
</gene>
<proteinExistence type="predicted"/>
<protein>
    <submittedName>
        <fullName evidence="2">Uncharacterized protein</fullName>
    </submittedName>
</protein>
<evidence type="ECO:0000256" key="1">
    <source>
        <dbReference type="SAM" id="Phobius"/>
    </source>
</evidence>